<sequence length="341" mass="33664">MTGRLGIDVGGTKVALRLEVAGQPPRETVLRWAAGATAEADLRALGEAVTGLCAGWGEPVGAVGAIGVAMPATVDHEGRVTAWPSRPSWTGLDLGPALRNLVPGAAVALADDGDLAALAEAEHAGAANLVYLGVGTGIGGGLVLDGRLCPGPARGSCEIGHLIIALDGPLCRCGRRGCLQAIASGPATLRRAGDLRAGNRRPTTSTSTSTATGTSTSTSTGTAASDAADAADAADADVDYPELREAWGAGSDWARTAVGMTAAALAAAVAGLTELVRPDLAVIGGGFADGLAGFVDEVAARTRALSRPGHPPVPVQAAQLGGLSSLAGALLLARTLDPTSG</sequence>
<dbReference type="PANTHER" id="PTHR18964:SF149">
    <property type="entry name" value="BIFUNCTIONAL UDP-N-ACETYLGLUCOSAMINE 2-EPIMERASE_N-ACETYLMANNOSAMINE KINASE"/>
    <property type="match status" value="1"/>
</dbReference>
<name>A0A0S4QPD1_9ACTN</name>
<accession>A0A0S4QPD1</accession>
<feature type="region of interest" description="Disordered" evidence="2">
    <location>
        <begin position="192"/>
        <end position="228"/>
    </location>
</feature>
<feature type="compositionally biased region" description="Low complexity" evidence="2">
    <location>
        <begin position="203"/>
        <end position="228"/>
    </location>
</feature>
<dbReference type="AlphaFoldDB" id="A0A0S4QPD1"/>
<evidence type="ECO:0000256" key="2">
    <source>
        <dbReference type="SAM" id="MobiDB-lite"/>
    </source>
</evidence>
<keyword evidence="3" id="KW-0418">Kinase</keyword>
<dbReference type="EMBL" id="FAOZ01000013">
    <property type="protein sequence ID" value="CUU57547.1"/>
    <property type="molecule type" value="Genomic_DNA"/>
</dbReference>
<keyword evidence="4" id="KW-1185">Reference proteome</keyword>
<dbReference type="GO" id="GO:0016301">
    <property type="term" value="F:kinase activity"/>
    <property type="evidence" value="ECO:0007669"/>
    <property type="project" value="UniProtKB-KW"/>
</dbReference>
<reference evidence="4" key="1">
    <citation type="submission" date="2015-11" db="EMBL/GenBank/DDBJ databases">
        <authorList>
            <person name="Varghese N."/>
        </authorList>
    </citation>
    <scope>NUCLEOTIDE SEQUENCE [LARGE SCALE GENOMIC DNA]</scope>
    <source>
        <strain evidence="4">DSM 45899</strain>
    </source>
</reference>
<gene>
    <name evidence="3" type="ORF">Ga0074812_11345</name>
</gene>
<dbReference type="SUPFAM" id="SSF53067">
    <property type="entry name" value="Actin-like ATPase domain"/>
    <property type="match status" value="2"/>
</dbReference>
<evidence type="ECO:0000313" key="3">
    <source>
        <dbReference type="EMBL" id="CUU57547.1"/>
    </source>
</evidence>
<comment type="similarity">
    <text evidence="1">Belongs to the ROK (NagC/XylR) family.</text>
</comment>
<protein>
    <submittedName>
        <fullName evidence="3">Kanosamine 6-kinase</fullName>
    </submittedName>
</protein>
<proteinExistence type="inferred from homology"/>
<organism evidence="3 4">
    <name type="scientific">Parafrankia irregularis</name>
    <dbReference type="NCBI Taxonomy" id="795642"/>
    <lineage>
        <taxon>Bacteria</taxon>
        <taxon>Bacillati</taxon>
        <taxon>Actinomycetota</taxon>
        <taxon>Actinomycetes</taxon>
        <taxon>Frankiales</taxon>
        <taxon>Frankiaceae</taxon>
        <taxon>Parafrankia</taxon>
    </lineage>
</organism>
<dbReference type="Proteomes" id="UP000198802">
    <property type="component" value="Unassembled WGS sequence"/>
</dbReference>
<dbReference type="Pfam" id="PF00480">
    <property type="entry name" value="ROK"/>
    <property type="match status" value="1"/>
</dbReference>
<dbReference type="Gene3D" id="3.30.420.40">
    <property type="match status" value="2"/>
</dbReference>
<keyword evidence="3" id="KW-0808">Transferase</keyword>
<dbReference type="InterPro" id="IPR043129">
    <property type="entry name" value="ATPase_NBD"/>
</dbReference>
<dbReference type="RefSeq" id="WP_091279178.1">
    <property type="nucleotide sequence ID" value="NZ_FAOZ01000013.1"/>
</dbReference>
<evidence type="ECO:0000256" key="1">
    <source>
        <dbReference type="ARBA" id="ARBA00006479"/>
    </source>
</evidence>
<dbReference type="PANTHER" id="PTHR18964">
    <property type="entry name" value="ROK (REPRESSOR, ORF, KINASE) FAMILY"/>
    <property type="match status" value="1"/>
</dbReference>
<evidence type="ECO:0000313" key="4">
    <source>
        <dbReference type="Proteomes" id="UP000198802"/>
    </source>
</evidence>
<dbReference type="InterPro" id="IPR000600">
    <property type="entry name" value="ROK"/>
</dbReference>